<evidence type="ECO:0000259" key="1">
    <source>
        <dbReference type="PROSITE" id="PS51029"/>
    </source>
</evidence>
<evidence type="ECO:0000313" key="3">
    <source>
        <dbReference type="Proteomes" id="UP000648187"/>
    </source>
</evidence>
<feature type="domain" description="MADF" evidence="1">
    <location>
        <begin position="8"/>
        <end position="99"/>
    </location>
</feature>
<dbReference type="InterPro" id="IPR006578">
    <property type="entry name" value="MADF-dom"/>
</dbReference>
<dbReference type="Proteomes" id="UP000648187">
    <property type="component" value="Unassembled WGS sequence"/>
</dbReference>
<dbReference type="PROSITE" id="PS51029">
    <property type="entry name" value="MADF"/>
    <property type="match status" value="1"/>
</dbReference>
<reference evidence="2" key="1">
    <citation type="submission" date="2020-08" db="EMBL/GenBank/DDBJ databases">
        <title>Spodoptera exigua strain:BAW_Kor-Di-RS1 Genome sequencing and assembly.</title>
        <authorList>
            <person name="Kim J."/>
            <person name="Nam H.Y."/>
            <person name="Kwon M."/>
            <person name="Choi J.H."/>
            <person name="Cho S.R."/>
            <person name="Kim G.-H."/>
        </authorList>
    </citation>
    <scope>NUCLEOTIDE SEQUENCE</scope>
    <source>
        <strain evidence="2">BAW_Kor-Di-RS1</strain>
        <tissue evidence="2">Whole-body</tissue>
    </source>
</reference>
<dbReference type="EMBL" id="JACKWZ010000273">
    <property type="protein sequence ID" value="KAF9410198.1"/>
    <property type="molecule type" value="Genomic_DNA"/>
</dbReference>
<proteinExistence type="predicted"/>
<protein>
    <recommendedName>
        <fullName evidence="1">MADF domain-containing protein</fullName>
    </recommendedName>
</protein>
<name>A0A835L5F0_SPOEX</name>
<sequence length="109" mass="12997">MNHIDTGRVIDEVRIRRCLWDPADDFYKNKDAKNKAWEEIGKELCGEKSPTFPLELWGCDVCWIFVKKTLTCTVIRRNCWLIGENIYKIYNNFLVNQRKMLRVRLSVTL</sequence>
<gene>
    <name evidence="2" type="ORF">HW555_010635</name>
</gene>
<dbReference type="Pfam" id="PF10545">
    <property type="entry name" value="MADF_DNA_bdg"/>
    <property type="match status" value="1"/>
</dbReference>
<organism evidence="2 3">
    <name type="scientific">Spodoptera exigua</name>
    <name type="common">Beet armyworm</name>
    <name type="synonym">Noctua fulgens</name>
    <dbReference type="NCBI Taxonomy" id="7107"/>
    <lineage>
        <taxon>Eukaryota</taxon>
        <taxon>Metazoa</taxon>
        <taxon>Ecdysozoa</taxon>
        <taxon>Arthropoda</taxon>
        <taxon>Hexapoda</taxon>
        <taxon>Insecta</taxon>
        <taxon>Pterygota</taxon>
        <taxon>Neoptera</taxon>
        <taxon>Endopterygota</taxon>
        <taxon>Lepidoptera</taxon>
        <taxon>Glossata</taxon>
        <taxon>Ditrysia</taxon>
        <taxon>Noctuoidea</taxon>
        <taxon>Noctuidae</taxon>
        <taxon>Amphipyrinae</taxon>
        <taxon>Spodoptera</taxon>
    </lineage>
</organism>
<keyword evidence="3" id="KW-1185">Reference proteome</keyword>
<accession>A0A835L5F0</accession>
<dbReference type="AlphaFoldDB" id="A0A835L5F0"/>
<comment type="caution">
    <text evidence="2">The sequence shown here is derived from an EMBL/GenBank/DDBJ whole genome shotgun (WGS) entry which is preliminary data.</text>
</comment>
<evidence type="ECO:0000313" key="2">
    <source>
        <dbReference type="EMBL" id="KAF9410198.1"/>
    </source>
</evidence>